<dbReference type="STRING" id="91360.SAMN05660330_00857"/>
<evidence type="ECO:0000256" key="3">
    <source>
        <dbReference type="ARBA" id="ARBA00022679"/>
    </source>
</evidence>
<dbReference type="AlphaFoldDB" id="A0A1H0LU36"/>
<feature type="transmembrane region" description="Helical" evidence="8">
    <location>
        <begin position="162"/>
        <end position="181"/>
    </location>
</feature>
<feature type="transmembrane region" description="Helical" evidence="8">
    <location>
        <begin position="270"/>
        <end position="294"/>
    </location>
</feature>
<reference evidence="10 11" key="1">
    <citation type="submission" date="2016-10" db="EMBL/GenBank/DDBJ databases">
        <authorList>
            <person name="de Groot N.N."/>
        </authorList>
    </citation>
    <scope>NUCLEOTIDE SEQUENCE [LARGE SCALE GENOMIC DNA]</scope>
    <source>
        <strain evidence="10 11">DSM 12130</strain>
    </source>
</reference>
<comment type="subcellular location">
    <subcellularLocation>
        <location evidence="1">Membrane</location>
        <topology evidence="1">Multi-pass membrane protein</topology>
    </subcellularLocation>
</comment>
<evidence type="ECO:0000256" key="1">
    <source>
        <dbReference type="ARBA" id="ARBA00004141"/>
    </source>
</evidence>
<proteinExistence type="predicted"/>
<dbReference type="Proteomes" id="UP000199073">
    <property type="component" value="Unassembled WGS sequence"/>
</dbReference>
<keyword evidence="11" id="KW-1185">Reference proteome</keyword>
<feature type="transmembrane region" description="Helical" evidence="8">
    <location>
        <begin position="90"/>
        <end position="108"/>
    </location>
</feature>
<gene>
    <name evidence="10" type="ORF">SAMN05660330_00857</name>
</gene>
<feature type="transmembrane region" description="Helical" evidence="8">
    <location>
        <begin position="128"/>
        <end position="150"/>
    </location>
</feature>
<name>A0A1H0LU36_9BACT</name>
<keyword evidence="6 8" id="KW-0472">Membrane</keyword>
<keyword evidence="3 10" id="KW-0808">Transferase</keyword>
<organism evidence="10 11">
    <name type="scientific">Desulforhopalus singaporensis</name>
    <dbReference type="NCBI Taxonomy" id="91360"/>
    <lineage>
        <taxon>Bacteria</taxon>
        <taxon>Pseudomonadati</taxon>
        <taxon>Thermodesulfobacteriota</taxon>
        <taxon>Desulfobulbia</taxon>
        <taxon>Desulfobulbales</taxon>
        <taxon>Desulfocapsaceae</taxon>
        <taxon>Desulforhopalus</taxon>
    </lineage>
</organism>
<feature type="region of interest" description="Disordered" evidence="7">
    <location>
        <begin position="310"/>
        <end position="330"/>
    </location>
</feature>
<dbReference type="SUPFAM" id="SSF53448">
    <property type="entry name" value="Nucleotide-diphospho-sugar transferases"/>
    <property type="match status" value="1"/>
</dbReference>
<keyword evidence="4 8" id="KW-0812">Transmembrane</keyword>
<evidence type="ECO:0000256" key="4">
    <source>
        <dbReference type="ARBA" id="ARBA00022692"/>
    </source>
</evidence>
<dbReference type="EMBL" id="FNJI01000005">
    <property type="protein sequence ID" value="SDO71718.1"/>
    <property type="molecule type" value="Genomic_DNA"/>
</dbReference>
<dbReference type="GO" id="GO:0016758">
    <property type="term" value="F:hexosyltransferase activity"/>
    <property type="evidence" value="ECO:0007669"/>
    <property type="project" value="TreeGrafter"/>
</dbReference>
<feature type="transmembrane region" description="Helical" evidence="8">
    <location>
        <begin position="193"/>
        <end position="215"/>
    </location>
</feature>
<sequence length="330" mass="37505">MHAEYNGFFHIGMITRNERNAIIQHGTMTMVRYRVMQEVNGWSEWCITEDAELGLRIFERGYEAAYVAKSYGQGLMPDTFLDFKKQRFRWAYGAMLIMRHHLASLLGLKKTCLTRGQRYHFLAGWLPWIADGVNLLFNLGALTWTTLMILRPGVFNPPEAMFSMMPIVFFCFKVLKMFVLYRWRIKAGHRQCLAAGLAGLALSHTIARAMVAGFLTKGIGFFRTPKMTSKNKIMQALSACREELLFATALLLGSYILGRTQDMSLFDLRMWRVVLVIQSIPFLAAIIVSITGALPKIPASLIGHMKPIDHYPATDRPQPPPPPIHIESPH</sequence>
<evidence type="ECO:0000313" key="10">
    <source>
        <dbReference type="EMBL" id="SDO71718.1"/>
    </source>
</evidence>
<accession>A0A1H0LU36</accession>
<evidence type="ECO:0000259" key="9">
    <source>
        <dbReference type="Pfam" id="PF13632"/>
    </source>
</evidence>
<dbReference type="Gene3D" id="3.90.550.10">
    <property type="entry name" value="Spore Coat Polysaccharide Biosynthesis Protein SpsA, Chain A"/>
    <property type="match status" value="1"/>
</dbReference>
<feature type="transmembrane region" description="Helical" evidence="8">
    <location>
        <begin position="236"/>
        <end position="258"/>
    </location>
</feature>
<evidence type="ECO:0000256" key="8">
    <source>
        <dbReference type="SAM" id="Phobius"/>
    </source>
</evidence>
<dbReference type="PANTHER" id="PTHR43867">
    <property type="entry name" value="CELLULOSE SYNTHASE CATALYTIC SUBUNIT A [UDP-FORMING]"/>
    <property type="match status" value="1"/>
</dbReference>
<dbReference type="Pfam" id="PF13632">
    <property type="entry name" value="Glyco_trans_2_3"/>
    <property type="match status" value="1"/>
</dbReference>
<dbReference type="InterPro" id="IPR050321">
    <property type="entry name" value="Glycosyltr_2/OpgH_subfam"/>
</dbReference>
<dbReference type="InterPro" id="IPR001173">
    <property type="entry name" value="Glyco_trans_2-like"/>
</dbReference>
<dbReference type="PANTHER" id="PTHR43867:SF4">
    <property type="entry name" value="BETA-(1-3)-GLUCOSYL TRANSFERASE"/>
    <property type="match status" value="1"/>
</dbReference>
<evidence type="ECO:0000256" key="6">
    <source>
        <dbReference type="ARBA" id="ARBA00023136"/>
    </source>
</evidence>
<keyword evidence="5 8" id="KW-1133">Transmembrane helix</keyword>
<evidence type="ECO:0000256" key="2">
    <source>
        <dbReference type="ARBA" id="ARBA00022676"/>
    </source>
</evidence>
<feature type="domain" description="Glycosyltransferase 2-like" evidence="9">
    <location>
        <begin position="22"/>
        <end position="149"/>
    </location>
</feature>
<evidence type="ECO:0000256" key="7">
    <source>
        <dbReference type="SAM" id="MobiDB-lite"/>
    </source>
</evidence>
<evidence type="ECO:0000256" key="5">
    <source>
        <dbReference type="ARBA" id="ARBA00022989"/>
    </source>
</evidence>
<dbReference type="GO" id="GO:0005886">
    <property type="term" value="C:plasma membrane"/>
    <property type="evidence" value="ECO:0007669"/>
    <property type="project" value="TreeGrafter"/>
</dbReference>
<protein>
    <submittedName>
        <fullName evidence="10">Glycosyl transferase family group 2</fullName>
    </submittedName>
</protein>
<evidence type="ECO:0000313" key="11">
    <source>
        <dbReference type="Proteomes" id="UP000199073"/>
    </source>
</evidence>
<dbReference type="InterPro" id="IPR029044">
    <property type="entry name" value="Nucleotide-diphossugar_trans"/>
</dbReference>
<keyword evidence="2" id="KW-0328">Glycosyltransferase</keyword>